<dbReference type="Pfam" id="PF00307">
    <property type="entry name" value="CH"/>
    <property type="match status" value="1"/>
</dbReference>
<name>A0A834T580_9FABA</name>
<dbReference type="PANTHER" id="PTHR10623">
    <property type="entry name" value="MICROTUBULE-ASSOCIATED PROTEIN RP/EB FAMILY MEMBER"/>
    <property type="match status" value="1"/>
</dbReference>
<evidence type="ECO:0000256" key="3">
    <source>
        <dbReference type="ARBA" id="ARBA00022490"/>
    </source>
</evidence>
<evidence type="ECO:0000256" key="10">
    <source>
        <dbReference type="PROSITE-ProRule" id="PRU00576"/>
    </source>
</evidence>
<feature type="domain" description="EB1 C-terminal" evidence="13">
    <location>
        <begin position="185"/>
        <end position="255"/>
    </location>
</feature>
<keyword evidence="4" id="KW-0132">Cell division</keyword>
<keyword evidence="7" id="KW-0206">Cytoskeleton</keyword>
<dbReference type="GO" id="GO:0005874">
    <property type="term" value="C:microtubule"/>
    <property type="evidence" value="ECO:0007669"/>
    <property type="project" value="UniProtKB-KW"/>
</dbReference>
<dbReference type="SUPFAM" id="SSF47576">
    <property type="entry name" value="Calponin-homology domain, CH-domain"/>
    <property type="match status" value="1"/>
</dbReference>
<feature type="compositionally biased region" description="Polar residues" evidence="11">
    <location>
        <begin position="142"/>
        <end position="177"/>
    </location>
</feature>
<evidence type="ECO:0000313" key="14">
    <source>
        <dbReference type="EMBL" id="KAF7809864.1"/>
    </source>
</evidence>
<dbReference type="GO" id="GO:0005819">
    <property type="term" value="C:spindle"/>
    <property type="evidence" value="ECO:0007669"/>
    <property type="project" value="UniProtKB-SubCell"/>
</dbReference>
<organism evidence="14 15">
    <name type="scientific">Senna tora</name>
    <dbReference type="NCBI Taxonomy" id="362788"/>
    <lineage>
        <taxon>Eukaryota</taxon>
        <taxon>Viridiplantae</taxon>
        <taxon>Streptophyta</taxon>
        <taxon>Embryophyta</taxon>
        <taxon>Tracheophyta</taxon>
        <taxon>Spermatophyta</taxon>
        <taxon>Magnoliopsida</taxon>
        <taxon>eudicotyledons</taxon>
        <taxon>Gunneridae</taxon>
        <taxon>Pentapetalae</taxon>
        <taxon>rosids</taxon>
        <taxon>fabids</taxon>
        <taxon>Fabales</taxon>
        <taxon>Fabaceae</taxon>
        <taxon>Caesalpinioideae</taxon>
        <taxon>Cassia clade</taxon>
        <taxon>Senna</taxon>
    </lineage>
</organism>
<keyword evidence="8" id="KW-0131">Cell cycle</keyword>
<dbReference type="OrthoDB" id="2119228at2759"/>
<evidence type="ECO:0000256" key="6">
    <source>
        <dbReference type="ARBA" id="ARBA00022776"/>
    </source>
</evidence>
<accession>A0A834T580</accession>
<dbReference type="GO" id="GO:0009524">
    <property type="term" value="C:phragmoplast"/>
    <property type="evidence" value="ECO:0007669"/>
    <property type="project" value="UniProtKB-SubCell"/>
</dbReference>
<dbReference type="InterPro" id="IPR036872">
    <property type="entry name" value="CH_dom_sf"/>
</dbReference>
<evidence type="ECO:0000256" key="1">
    <source>
        <dbReference type="ARBA" id="ARBA00004186"/>
    </source>
</evidence>
<dbReference type="PROSITE" id="PS51230">
    <property type="entry name" value="EB1_C"/>
    <property type="match status" value="1"/>
</dbReference>
<dbReference type="InterPro" id="IPR027328">
    <property type="entry name" value="MAPRE"/>
</dbReference>
<dbReference type="InterPro" id="IPR001715">
    <property type="entry name" value="CH_dom"/>
</dbReference>
<dbReference type="CDD" id="cd00014">
    <property type="entry name" value="CH_SF"/>
    <property type="match status" value="1"/>
</dbReference>
<dbReference type="InterPro" id="IPR004953">
    <property type="entry name" value="EB1_C"/>
</dbReference>
<evidence type="ECO:0000259" key="13">
    <source>
        <dbReference type="PROSITE" id="PS51230"/>
    </source>
</evidence>
<dbReference type="EMBL" id="JAAIUW010000011">
    <property type="protein sequence ID" value="KAF7809864.1"/>
    <property type="molecule type" value="Genomic_DNA"/>
</dbReference>
<keyword evidence="6" id="KW-0498">Mitosis</keyword>
<keyword evidence="5 10" id="KW-0493">Microtubule</keyword>
<dbReference type="AlphaFoldDB" id="A0A834T580"/>
<evidence type="ECO:0000256" key="7">
    <source>
        <dbReference type="ARBA" id="ARBA00023212"/>
    </source>
</evidence>
<evidence type="ECO:0000256" key="5">
    <source>
        <dbReference type="ARBA" id="ARBA00022701"/>
    </source>
</evidence>
<keyword evidence="3" id="KW-0963">Cytoplasm</keyword>
<dbReference type="GO" id="GO:0009652">
    <property type="term" value="P:thigmotropism"/>
    <property type="evidence" value="ECO:0007669"/>
    <property type="project" value="UniProtKB-ARBA"/>
</dbReference>
<evidence type="ECO:0000256" key="11">
    <source>
        <dbReference type="SAM" id="MobiDB-lite"/>
    </source>
</evidence>
<evidence type="ECO:0000256" key="4">
    <source>
        <dbReference type="ARBA" id="ARBA00022618"/>
    </source>
</evidence>
<dbReference type="GO" id="GO:0008017">
    <property type="term" value="F:microtubule binding"/>
    <property type="evidence" value="ECO:0007669"/>
    <property type="project" value="InterPro"/>
</dbReference>
<evidence type="ECO:0000256" key="9">
    <source>
        <dbReference type="ARBA" id="ARBA00060413"/>
    </source>
</evidence>
<evidence type="ECO:0000256" key="2">
    <source>
        <dbReference type="ARBA" id="ARBA00010729"/>
    </source>
</evidence>
<proteinExistence type="inferred from homology"/>
<dbReference type="SUPFAM" id="SSF140612">
    <property type="entry name" value="EB1 dimerisation domain-like"/>
    <property type="match status" value="1"/>
</dbReference>
<dbReference type="FunFam" id="1.20.5.1430:FF:000006">
    <property type="entry name" value="Microtubule-associated protein RP/EB family member 1C"/>
    <property type="match status" value="1"/>
</dbReference>
<sequence length="329" mass="36597">MATNIGIMDSAYFVGRSEILAWINSTLRLNLSKVEEACSGAVHCQLMDAVHPGIVPMHKVNFDAKNEYEMIQNYKVLQDVFNKLKITKHIEVSKLVKGRPLDNLEFMQWMKRYCDSVNSGMHNYNPLERREVCKGGRDTNKKSAQSQSSTKGSTAPKSQSSNNARRTDAPSSANAVNQATKAVTAAYDEQSWSHTEATQITELKLSIDSLEKERDFYFAKLRDIEMLCQTPGIEHLAVVAAMQKILYATDDDATVVAEAQAMISVPQNEAERLSPIAEVLEERNSSETQKRKNIVNLDFDSAGITTLSPRQRLSDASDVHCSGSPLMTC</sequence>
<comment type="caution">
    <text evidence="14">The sequence shown here is derived from an EMBL/GenBank/DDBJ whole genome shotgun (WGS) entry which is preliminary data.</text>
</comment>
<dbReference type="Proteomes" id="UP000634136">
    <property type="component" value="Unassembled WGS sequence"/>
</dbReference>
<gene>
    <name evidence="14" type="ORF">G2W53_036607</name>
</gene>
<dbReference type="InterPro" id="IPR036133">
    <property type="entry name" value="EB1_C_sf"/>
</dbReference>
<evidence type="ECO:0000313" key="15">
    <source>
        <dbReference type="Proteomes" id="UP000634136"/>
    </source>
</evidence>
<dbReference type="Gene3D" id="1.10.418.10">
    <property type="entry name" value="Calponin-like domain"/>
    <property type="match status" value="1"/>
</dbReference>
<dbReference type="FunFam" id="1.10.418.10:FF:000028">
    <property type="entry name" value="RP/EB family microtubule-associated protein"/>
    <property type="match status" value="1"/>
</dbReference>
<dbReference type="Pfam" id="PF03271">
    <property type="entry name" value="EB1"/>
    <property type="match status" value="1"/>
</dbReference>
<protein>
    <submittedName>
        <fullName evidence="14">Microtubule-associated protein RP/EB family member 1C</fullName>
    </submittedName>
</protein>
<feature type="region of interest" description="Disordered" evidence="11">
    <location>
        <begin position="136"/>
        <end position="177"/>
    </location>
</feature>
<dbReference type="PROSITE" id="PS50021">
    <property type="entry name" value="CH"/>
    <property type="match status" value="1"/>
</dbReference>
<evidence type="ECO:0000259" key="12">
    <source>
        <dbReference type="PROSITE" id="PS50021"/>
    </source>
</evidence>
<feature type="domain" description="Calponin-homology (CH)" evidence="12">
    <location>
        <begin position="13"/>
        <end position="115"/>
    </location>
</feature>
<reference evidence="14" key="1">
    <citation type="submission" date="2020-09" db="EMBL/GenBank/DDBJ databases">
        <title>Genome-Enabled Discovery of Anthraquinone Biosynthesis in Senna tora.</title>
        <authorList>
            <person name="Kang S.-H."/>
            <person name="Pandey R.P."/>
            <person name="Lee C.-M."/>
            <person name="Sim J.-S."/>
            <person name="Jeong J.-T."/>
            <person name="Choi B.-S."/>
            <person name="Jung M."/>
            <person name="Ginzburg D."/>
            <person name="Zhao K."/>
            <person name="Won S.Y."/>
            <person name="Oh T.-J."/>
            <person name="Yu Y."/>
            <person name="Kim N.-H."/>
            <person name="Lee O.R."/>
            <person name="Lee T.-H."/>
            <person name="Bashyal P."/>
            <person name="Kim T.-S."/>
            <person name="Lee W.-H."/>
            <person name="Kawkins C."/>
            <person name="Kim C.-K."/>
            <person name="Kim J.S."/>
            <person name="Ahn B.O."/>
            <person name="Rhee S.Y."/>
            <person name="Sohng J.K."/>
        </authorList>
    </citation>
    <scope>NUCLEOTIDE SEQUENCE</scope>
    <source>
        <tissue evidence="14">Leaf</tissue>
    </source>
</reference>
<dbReference type="GO" id="GO:0051301">
    <property type="term" value="P:cell division"/>
    <property type="evidence" value="ECO:0007669"/>
    <property type="project" value="UniProtKB-KW"/>
</dbReference>
<evidence type="ECO:0000256" key="8">
    <source>
        <dbReference type="ARBA" id="ARBA00023306"/>
    </source>
</evidence>
<comment type="similarity">
    <text evidence="2">Belongs to the MAPRE family.</text>
</comment>
<keyword evidence="15" id="KW-1185">Reference proteome</keyword>
<comment type="subcellular location">
    <subcellularLocation>
        <location evidence="9">Cytoplasm</location>
        <location evidence="9">Cytoskeleton</location>
        <location evidence="9">Phragmoplast</location>
    </subcellularLocation>
    <subcellularLocation>
        <location evidence="1">Cytoplasm</location>
        <location evidence="1">Cytoskeleton</location>
        <location evidence="1">Spindle</location>
    </subcellularLocation>
</comment>
<dbReference type="Gene3D" id="1.20.5.1430">
    <property type="match status" value="1"/>
</dbReference>